<dbReference type="Proteomes" id="UP000549113">
    <property type="component" value="Unassembled WGS sequence"/>
</dbReference>
<feature type="region of interest" description="Disordered" evidence="1">
    <location>
        <begin position="129"/>
        <end position="157"/>
    </location>
</feature>
<dbReference type="EMBL" id="JACIFH010000001">
    <property type="protein sequence ID" value="MBB4140722.1"/>
    <property type="molecule type" value="Genomic_DNA"/>
</dbReference>
<keyword evidence="5" id="KW-1185">Reference proteome</keyword>
<dbReference type="InterPro" id="IPR012938">
    <property type="entry name" value="Glc/Sorbosone_DH"/>
</dbReference>
<accession>A0AA40SQT4</accession>
<dbReference type="AlphaFoldDB" id="A0AA40SQT4"/>
<reference evidence="4 5" key="1">
    <citation type="submission" date="2020-08" db="EMBL/GenBank/DDBJ databases">
        <title>Sequencing the genomes of 1000 actinobacteria strains.</title>
        <authorList>
            <person name="Klenk H.-P."/>
        </authorList>
    </citation>
    <scope>NUCLEOTIDE SEQUENCE [LARGE SCALE GENOMIC DNA]</scope>
    <source>
        <strain evidence="4 5">DSM 19600</strain>
    </source>
</reference>
<comment type="caution">
    <text evidence="4">The sequence shown here is derived from an EMBL/GenBank/DDBJ whole genome shotgun (WGS) entry which is preliminary data.</text>
</comment>
<evidence type="ECO:0000313" key="4">
    <source>
        <dbReference type="EMBL" id="MBB4140722.1"/>
    </source>
</evidence>
<dbReference type="Gene3D" id="2.120.10.30">
    <property type="entry name" value="TolB, C-terminal domain"/>
    <property type="match status" value="1"/>
</dbReference>
<dbReference type="SUPFAM" id="SSF50952">
    <property type="entry name" value="Soluble quinoprotein glucose dehydrogenase"/>
    <property type="match status" value="1"/>
</dbReference>
<dbReference type="InterPro" id="IPR011041">
    <property type="entry name" value="Quinoprot_gluc/sorb_DH_b-prop"/>
</dbReference>
<organism evidence="4 5">
    <name type="scientific">Microbacterium invictum</name>
    <dbReference type="NCBI Taxonomy" id="515415"/>
    <lineage>
        <taxon>Bacteria</taxon>
        <taxon>Bacillati</taxon>
        <taxon>Actinomycetota</taxon>
        <taxon>Actinomycetes</taxon>
        <taxon>Micrococcales</taxon>
        <taxon>Microbacteriaceae</taxon>
        <taxon>Microbacterium</taxon>
    </lineage>
</organism>
<dbReference type="PANTHER" id="PTHR19328:SF13">
    <property type="entry name" value="HIPL1 PROTEIN"/>
    <property type="match status" value="1"/>
</dbReference>
<dbReference type="RefSeq" id="WP_308221573.1">
    <property type="nucleotide sequence ID" value="NZ_BAABCO010000004.1"/>
</dbReference>
<feature type="compositionally biased region" description="Basic and acidic residues" evidence="1">
    <location>
        <begin position="456"/>
        <end position="467"/>
    </location>
</feature>
<keyword evidence="2" id="KW-0472">Membrane</keyword>
<evidence type="ECO:0000256" key="1">
    <source>
        <dbReference type="SAM" id="MobiDB-lite"/>
    </source>
</evidence>
<feature type="region of interest" description="Disordered" evidence="1">
    <location>
        <begin position="452"/>
        <end position="473"/>
    </location>
</feature>
<evidence type="ECO:0000256" key="2">
    <source>
        <dbReference type="SAM" id="Phobius"/>
    </source>
</evidence>
<protein>
    <submittedName>
        <fullName evidence="4">Glucose/arabinose dehydrogenase</fullName>
    </submittedName>
</protein>
<keyword evidence="2" id="KW-0812">Transmembrane</keyword>
<feature type="transmembrane region" description="Helical" evidence="2">
    <location>
        <begin position="48"/>
        <end position="65"/>
    </location>
</feature>
<feature type="domain" description="Glucose/Sorbosone dehydrogenase" evidence="3">
    <location>
        <begin position="166"/>
        <end position="457"/>
    </location>
</feature>
<evidence type="ECO:0000259" key="3">
    <source>
        <dbReference type="Pfam" id="PF07995"/>
    </source>
</evidence>
<dbReference type="Pfam" id="PF07995">
    <property type="entry name" value="GSDH"/>
    <property type="match status" value="1"/>
</dbReference>
<name>A0AA40SQT4_9MICO</name>
<proteinExistence type="predicted"/>
<sequence length="473" mass="48706">MTTAAAVIACVLLLALAVLQVLVAAGLPYGRFVWGGQHKVLPTKLRVVSAISVVLYLGFAALLLSRAGILPGGESGFVVVMTWILFAYFVVGIVMNLISRSPAERWTMAPACAALAVCTLIIALGPTTEPVPTTPAPTSTAPTPEPTPTETTEPAPETPADIATGLDAPWSMVVVGTSVLISERDSARILELTEAGDVREITTVDGVVPDGEGGLLGLAFDGDSGIYAAFTAADDNRVVRFELTGEPGSLALDDPAVIIDSLPKAGIHNGGRIAFGPDGALYLGAGDAGDANGAQDPESLSGKILRVNPDGSIPADNPTAGSPVYSLGHRNVQGLAWTDDGTMLASEFGQDAWDELNEIVAGGNYGWPVVEGTGGEDEGFIDPVQVWEPGAASPSGIAVIGDSLYIANLRGQVLREVPLNDLSTSSEHLAGEYGRLRDVIAGPDGAAWVLTNNTDGRGDPSDGDDRIVGIPLG</sequence>
<gene>
    <name evidence="4" type="ORF">BKA10_002516</name>
</gene>
<keyword evidence="2" id="KW-1133">Transmembrane helix</keyword>
<dbReference type="InterPro" id="IPR011042">
    <property type="entry name" value="6-blade_b-propeller_TolB-like"/>
</dbReference>
<feature type="transmembrane region" description="Helical" evidence="2">
    <location>
        <begin position="77"/>
        <end position="99"/>
    </location>
</feature>
<evidence type="ECO:0000313" key="5">
    <source>
        <dbReference type="Proteomes" id="UP000549113"/>
    </source>
</evidence>
<dbReference type="PANTHER" id="PTHR19328">
    <property type="entry name" value="HEDGEHOG-INTERACTING PROTEIN"/>
    <property type="match status" value="1"/>
</dbReference>